<evidence type="ECO:0000256" key="6">
    <source>
        <dbReference type="ARBA" id="ARBA00022842"/>
    </source>
</evidence>
<evidence type="ECO:0000313" key="10">
    <source>
        <dbReference type="EMBL" id="ODA31815.1"/>
    </source>
</evidence>
<evidence type="ECO:0000256" key="5">
    <source>
        <dbReference type="ARBA" id="ARBA00010869"/>
    </source>
</evidence>
<dbReference type="STRING" id="1080227.A8L45_15080"/>
<dbReference type="GO" id="GO:0003941">
    <property type="term" value="F:L-serine ammonia-lyase activity"/>
    <property type="evidence" value="ECO:0007669"/>
    <property type="project" value="TreeGrafter"/>
</dbReference>
<evidence type="ECO:0000256" key="4">
    <source>
        <dbReference type="ARBA" id="ARBA00001946"/>
    </source>
</evidence>
<dbReference type="Gene3D" id="3.40.50.1100">
    <property type="match status" value="2"/>
</dbReference>
<dbReference type="GO" id="GO:0000287">
    <property type="term" value="F:magnesium ion binding"/>
    <property type="evidence" value="ECO:0007669"/>
    <property type="project" value="TreeGrafter"/>
</dbReference>
<dbReference type="PANTHER" id="PTHR43050:SF1">
    <property type="entry name" value="SERINE RACEMASE"/>
    <property type="match status" value="1"/>
</dbReference>
<dbReference type="InterPro" id="IPR000634">
    <property type="entry name" value="Ser/Thr_deHydtase_PyrdxlP-BS"/>
</dbReference>
<dbReference type="CDD" id="cd01562">
    <property type="entry name" value="Thr-dehyd"/>
    <property type="match status" value="1"/>
</dbReference>
<evidence type="ECO:0000256" key="1">
    <source>
        <dbReference type="ARBA" id="ARBA00001913"/>
    </source>
</evidence>
<keyword evidence="8" id="KW-0456">Lyase</keyword>
<dbReference type="GO" id="GO:0018114">
    <property type="term" value="F:threonine racemase activity"/>
    <property type="evidence" value="ECO:0007669"/>
    <property type="project" value="TreeGrafter"/>
</dbReference>
<dbReference type="GO" id="GO:0005524">
    <property type="term" value="F:ATP binding"/>
    <property type="evidence" value="ECO:0007669"/>
    <property type="project" value="TreeGrafter"/>
</dbReference>
<comment type="similarity">
    <text evidence="5">Belongs to the serine/threonine dehydratase family.</text>
</comment>
<dbReference type="Pfam" id="PF00291">
    <property type="entry name" value="PALP"/>
    <property type="match status" value="1"/>
</dbReference>
<gene>
    <name evidence="10" type="ORF">A8L45_15080</name>
</gene>
<evidence type="ECO:0000256" key="8">
    <source>
        <dbReference type="ARBA" id="ARBA00023239"/>
    </source>
</evidence>
<comment type="cofactor">
    <cofactor evidence="1">
        <name>Ca(2+)</name>
        <dbReference type="ChEBI" id="CHEBI:29108"/>
    </cofactor>
</comment>
<dbReference type="FunFam" id="3.40.50.1100:FF:000005">
    <property type="entry name" value="Threonine dehydratase catabolic"/>
    <property type="match status" value="1"/>
</dbReference>
<feature type="domain" description="Tryptophan synthase beta chain-like PALP" evidence="9">
    <location>
        <begin position="11"/>
        <end position="305"/>
    </location>
</feature>
<evidence type="ECO:0000259" key="9">
    <source>
        <dbReference type="Pfam" id="PF00291"/>
    </source>
</evidence>
<evidence type="ECO:0000256" key="2">
    <source>
        <dbReference type="ARBA" id="ARBA00001933"/>
    </source>
</evidence>
<dbReference type="GO" id="GO:0030378">
    <property type="term" value="F:serine racemase activity"/>
    <property type="evidence" value="ECO:0007669"/>
    <property type="project" value="TreeGrafter"/>
</dbReference>
<dbReference type="Proteomes" id="UP000094936">
    <property type="component" value="Unassembled WGS sequence"/>
</dbReference>
<keyword evidence="6" id="KW-0460">Magnesium</keyword>
<name>A0A1C3EEZ9_9GAMM</name>
<dbReference type="GO" id="GO:0030170">
    <property type="term" value="F:pyridoxal phosphate binding"/>
    <property type="evidence" value="ECO:0007669"/>
    <property type="project" value="InterPro"/>
</dbReference>
<keyword evidence="11" id="KW-1185">Reference proteome</keyword>
<dbReference type="PROSITE" id="PS00165">
    <property type="entry name" value="DEHYDRATASE_SER_THR"/>
    <property type="match status" value="1"/>
</dbReference>
<dbReference type="AlphaFoldDB" id="A0A1C3EEZ9"/>
<organism evidence="10 11">
    <name type="scientific">Veronia pacifica</name>
    <dbReference type="NCBI Taxonomy" id="1080227"/>
    <lineage>
        <taxon>Bacteria</taxon>
        <taxon>Pseudomonadati</taxon>
        <taxon>Pseudomonadota</taxon>
        <taxon>Gammaproteobacteria</taxon>
        <taxon>Vibrionales</taxon>
        <taxon>Vibrionaceae</taxon>
        <taxon>Veronia</taxon>
    </lineage>
</organism>
<keyword evidence="7" id="KW-0663">Pyridoxal phosphate</keyword>
<comment type="caution">
    <text evidence="10">The sequence shown here is derived from an EMBL/GenBank/DDBJ whole genome shotgun (WGS) entry which is preliminary data.</text>
</comment>
<dbReference type="InterPro" id="IPR001926">
    <property type="entry name" value="TrpB-like_PALP"/>
</dbReference>
<sequence>MLLAAEKNIRPFMDETPMLSSPLLDEQVGSKVLVKADSLCATGAFKLRGALNAVSSLTEQQKKAGVVAFSTGNHAQAVAYACRQFGVKGIIIMPKYANKVKIKNTRALGAELVLFDPECETRESLAEHFQQQHGMTLIKPYDHPDVIAGQGTSGLEMVNYCHAHHISPDHCYVPVSGGGYLAGISIAFRQQFPNCHLVGVESEVSRPWFVSMQKNERTHVQQQKESICDAILPPRPMPGELTWPIVRANVSRFLSVSDTQVTAAMNMLEAYLGLATEPCGAIPLAAAIVDEKRREGETILCVVSGRNRDFSAAT</sequence>
<comment type="cofactor">
    <cofactor evidence="3">
        <name>Mn(2+)</name>
        <dbReference type="ChEBI" id="CHEBI:29035"/>
    </cofactor>
</comment>
<reference evidence="10 11" key="1">
    <citation type="submission" date="2016-05" db="EMBL/GenBank/DDBJ databases">
        <title>Genomic Taxonomy of the Vibrionaceae.</title>
        <authorList>
            <person name="Gomez-Gil B."/>
            <person name="Enciso-Ibarra J."/>
        </authorList>
    </citation>
    <scope>NUCLEOTIDE SEQUENCE [LARGE SCALE GENOMIC DNA]</scope>
    <source>
        <strain evidence="10 11">CAIM 1920</strain>
    </source>
</reference>
<dbReference type="GO" id="GO:0070179">
    <property type="term" value="P:D-serine biosynthetic process"/>
    <property type="evidence" value="ECO:0007669"/>
    <property type="project" value="TreeGrafter"/>
</dbReference>
<evidence type="ECO:0000256" key="7">
    <source>
        <dbReference type="ARBA" id="ARBA00022898"/>
    </source>
</evidence>
<dbReference type="InterPro" id="IPR036052">
    <property type="entry name" value="TrpB-like_PALP_sf"/>
</dbReference>
<proteinExistence type="inferred from homology"/>
<dbReference type="EMBL" id="LYBM01000029">
    <property type="protein sequence ID" value="ODA31815.1"/>
    <property type="molecule type" value="Genomic_DNA"/>
</dbReference>
<protein>
    <submittedName>
        <fullName evidence="10">Serine/threonine dehydratase</fullName>
    </submittedName>
</protein>
<dbReference type="SUPFAM" id="SSF53686">
    <property type="entry name" value="Tryptophan synthase beta subunit-like PLP-dependent enzymes"/>
    <property type="match status" value="1"/>
</dbReference>
<evidence type="ECO:0000313" key="11">
    <source>
        <dbReference type="Proteomes" id="UP000094936"/>
    </source>
</evidence>
<comment type="cofactor">
    <cofactor evidence="2">
        <name>pyridoxal 5'-phosphate</name>
        <dbReference type="ChEBI" id="CHEBI:597326"/>
    </cofactor>
</comment>
<comment type="cofactor">
    <cofactor evidence="4">
        <name>Mg(2+)</name>
        <dbReference type="ChEBI" id="CHEBI:18420"/>
    </cofactor>
</comment>
<accession>A0A1C3EEZ9</accession>
<evidence type="ECO:0000256" key="3">
    <source>
        <dbReference type="ARBA" id="ARBA00001936"/>
    </source>
</evidence>
<dbReference type="PANTHER" id="PTHR43050">
    <property type="entry name" value="SERINE / THREONINE RACEMASE FAMILY MEMBER"/>
    <property type="match status" value="1"/>
</dbReference>